<feature type="transmembrane region" description="Helical" evidence="1">
    <location>
        <begin position="107"/>
        <end position="129"/>
    </location>
</feature>
<feature type="domain" description="DUF1648" evidence="2">
    <location>
        <begin position="26"/>
        <end position="69"/>
    </location>
</feature>
<dbReference type="RefSeq" id="WP_017797725.1">
    <property type="nucleotide sequence ID" value="NZ_BSKO01000001.1"/>
</dbReference>
<reference evidence="3 4" key="1">
    <citation type="submission" date="2023-02" db="EMBL/GenBank/DDBJ databases">
        <title>Oceanobacillus kimchii IFOP_LL358 isolated form Alexandrium catenella lab strain.</title>
        <authorList>
            <person name="Gajardo G."/>
            <person name="Ueki S."/>
            <person name="Maruyama F."/>
        </authorList>
    </citation>
    <scope>NUCLEOTIDE SEQUENCE [LARGE SCALE GENOMIC DNA]</scope>
    <source>
        <strain evidence="3 4">IFOP_LL358</strain>
    </source>
</reference>
<feature type="transmembrane region" description="Helical" evidence="1">
    <location>
        <begin position="61"/>
        <end position="87"/>
    </location>
</feature>
<keyword evidence="4" id="KW-1185">Reference proteome</keyword>
<dbReference type="Pfam" id="PF07853">
    <property type="entry name" value="DUF1648"/>
    <property type="match status" value="1"/>
</dbReference>
<evidence type="ECO:0000256" key="1">
    <source>
        <dbReference type="SAM" id="Phobius"/>
    </source>
</evidence>
<keyword evidence="1" id="KW-1133">Transmembrane helix</keyword>
<accession>A0ABQ5TMA1</accession>
<proteinExistence type="predicted"/>
<keyword evidence="1" id="KW-0812">Transmembrane</keyword>
<name>A0ABQ5TMA1_9BACI</name>
<dbReference type="EMBL" id="BSKO01000001">
    <property type="protein sequence ID" value="GLO67200.1"/>
    <property type="molecule type" value="Genomic_DNA"/>
</dbReference>
<protein>
    <recommendedName>
        <fullName evidence="2">DUF1648 domain-containing protein</fullName>
    </recommendedName>
</protein>
<keyword evidence="1" id="KW-0472">Membrane</keyword>
<feature type="transmembrane region" description="Helical" evidence="1">
    <location>
        <begin position="141"/>
        <end position="159"/>
    </location>
</feature>
<evidence type="ECO:0000313" key="4">
    <source>
        <dbReference type="Proteomes" id="UP001275436"/>
    </source>
</evidence>
<gene>
    <name evidence="3" type="ORF">MACH08_29840</name>
</gene>
<evidence type="ECO:0000259" key="2">
    <source>
        <dbReference type="Pfam" id="PF07853"/>
    </source>
</evidence>
<evidence type="ECO:0000313" key="3">
    <source>
        <dbReference type="EMBL" id="GLO67200.1"/>
    </source>
</evidence>
<dbReference type="Proteomes" id="UP001275436">
    <property type="component" value="Unassembled WGS sequence"/>
</dbReference>
<organism evidence="3 4">
    <name type="scientific">Oceanobacillus kimchii</name>
    <dbReference type="NCBI Taxonomy" id="746691"/>
    <lineage>
        <taxon>Bacteria</taxon>
        <taxon>Bacillati</taxon>
        <taxon>Bacillota</taxon>
        <taxon>Bacilli</taxon>
        <taxon>Bacillales</taxon>
        <taxon>Bacillaceae</taxon>
        <taxon>Oceanobacillus</taxon>
    </lineage>
</organism>
<dbReference type="InterPro" id="IPR012867">
    <property type="entry name" value="DUF1648"/>
</dbReference>
<comment type="caution">
    <text evidence="3">The sequence shown here is derived from an EMBL/GenBank/DDBJ whole genome shotgun (WGS) entry which is preliminary data.</text>
</comment>
<sequence length="167" mass="19438">MQTNPIIKIPPTKFEVIMHIITYLGLLVMFIYIGTQYSRLPGEIPAHYNSSGEITRMDSKVLIWILPVISALIIIPISFICKVPYMFNYPLKVTEKNAEGVYKEGRLMVCTMNVLIVILFFVLEINIIYDALNPGNQMSNLWINILLISIFIHLFYFIIRMRRHKLD</sequence>
<feature type="transmembrane region" description="Helical" evidence="1">
    <location>
        <begin position="16"/>
        <end position="35"/>
    </location>
</feature>